<evidence type="ECO:0000313" key="3">
    <source>
        <dbReference type="Proteomes" id="UP001497525"/>
    </source>
</evidence>
<reference evidence="2" key="1">
    <citation type="submission" date="2024-06" db="EMBL/GenBank/DDBJ databases">
        <authorList>
            <person name="Liu X."/>
            <person name="Lenzi L."/>
            <person name="Haldenby T S."/>
            <person name="Uol C."/>
        </authorList>
    </citation>
    <scope>NUCLEOTIDE SEQUENCE</scope>
</reference>
<feature type="region of interest" description="Disordered" evidence="1">
    <location>
        <begin position="751"/>
        <end position="771"/>
    </location>
</feature>
<organism evidence="2 3">
    <name type="scientific">Calicophoron daubneyi</name>
    <name type="common">Rumen fluke</name>
    <name type="synonym">Paramphistomum daubneyi</name>
    <dbReference type="NCBI Taxonomy" id="300641"/>
    <lineage>
        <taxon>Eukaryota</taxon>
        <taxon>Metazoa</taxon>
        <taxon>Spiralia</taxon>
        <taxon>Lophotrochozoa</taxon>
        <taxon>Platyhelminthes</taxon>
        <taxon>Trematoda</taxon>
        <taxon>Digenea</taxon>
        <taxon>Plagiorchiida</taxon>
        <taxon>Pronocephalata</taxon>
        <taxon>Paramphistomoidea</taxon>
        <taxon>Paramphistomidae</taxon>
        <taxon>Calicophoron</taxon>
    </lineage>
</organism>
<gene>
    <name evidence="2" type="ORF">CDAUBV1_LOCUS11666</name>
</gene>
<dbReference type="Proteomes" id="UP001497525">
    <property type="component" value="Unassembled WGS sequence"/>
</dbReference>
<dbReference type="EMBL" id="CAXLJL010000379">
    <property type="protein sequence ID" value="CAL5137345.1"/>
    <property type="molecule type" value="Genomic_DNA"/>
</dbReference>
<dbReference type="AlphaFoldDB" id="A0AAV2TJI4"/>
<name>A0AAV2TJI4_CALDB</name>
<sequence>MLLNGIMLRFTQKQDTTDYKHINRLCEDRLVRRFQYNELKFEHTIHKSPRYRGHESLLIYPRSPTERISGSDVFRFPSFAFCPPVLCLHSYTGDARHRSQHTTISLEFIFTLILLFVNSLLIADASPIMHPTGSSHLPFSLDPVNLSARKNSSGFQISENISFPIRILTVRSVIFDNEPTNRSDTFYETSVSKLYMRSHRTRRSLDYYMISTQGSPMVIVSTVSEYHPWYLSVTDTGIVKLRTASVDETTLFTIAVIIERSKFAKGSNVPISPYDNAQVILRRFRTNICVCMTTSGVVVTERLVNNTITDNCGWRLRISRYGVGFEHLVQEDDRVGRSDSMDHMVLTEYSKTSKPRVATLSVQRAVTNTIASGWLHKLWQPQATWIVHDTGFNDTGSGHILNTSLSGTLNHFSHFKADNRRLTTQFRNSSNKKHQRTPMTMGRREYFSQYAPPHSIGRLCEIEQHKYCHALFRNLTSVIEREIRAAFATLEKIRTAHRHLKEILAKNPPDTIFTDEVGSYFRTDSLANVLDKWMYLTNIKWQKKIHKRLPRDNPLVTRPHGCLLTLSTHFTRPFMHADKSLENLLERTVSTKIYHDLFLRVQHIAKWSPQEKNEWLHHPRLPKLFRFLGLHIPSAAQLRQSAFVLHRYLSYPENLVQNFSVNGQMTFEMLVGLWNKNKTYREASIKRASLLKFEELRFWPRVVGQSAKRALENTPITCGELLEEIKQLKIYSNCYKTFMSQWRLERRYESPSSCENRQPHPQAMSLYRKHQ</sequence>
<evidence type="ECO:0000256" key="1">
    <source>
        <dbReference type="SAM" id="MobiDB-lite"/>
    </source>
</evidence>
<comment type="caution">
    <text evidence="2">The sequence shown here is derived from an EMBL/GenBank/DDBJ whole genome shotgun (WGS) entry which is preliminary data.</text>
</comment>
<accession>A0AAV2TJI4</accession>
<proteinExistence type="predicted"/>
<evidence type="ECO:0000313" key="2">
    <source>
        <dbReference type="EMBL" id="CAL5137345.1"/>
    </source>
</evidence>
<protein>
    <submittedName>
        <fullName evidence="2">Uncharacterized protein</fullName>
    </submittedName>
</protein>